<protein>
    <recommendedName>
        <fullName evidence="1">Glycosyltransferase 2-like domain-containing protein</fullName>
    </recommendedName>
</protein>
<dbReference type="EMBL" id="NHSJ01000055">
    <property type="protein sequence ID" value="PPQ31595.1"/>
    <property type="molecule type" value="Genomic_DNA"/>
</dbReference>
<dbReference type="AlphaFoldDB" id="A0A2S6NAF7"/>
<dbReference type="InterPro" id="IPR050834">
    <property type="entry name" value="Glycosyltransf_2"/>
</dbReference>
<evidence type="ECO:0000313" key="3">
    <source>
        <dbReference type="Proteomes" id="UP000239089"/>
    </source>
</evidence>
<feature type="domain" description="Glycosyltransferase 2-like" evidence="1">
    <location>
        <begin position="314"/>
        <end position="447"/>
    </location>
</feature>
<dbReference type="SUPFAM" id="SSF53448">
    <property type="entry name" value="Nucleotide-diphospho-sugar transferases"/>
    <property type="match status" value="1"/>
</dbReference>
<dbReference type="PANTHER" id="PTHR43685">
    <property type="entry name" value="GLYCOSYLTRANSFERASE"/>
    <property type="match status" value="1"/>
</dbReference>
<accession>A0A2S6NAF7</accession>
<evidence type="ECO:0000313" key="2">
    <source>
        <dbReference type="EMBL" id="PPQ31595.1"/>
    </source>
</evidence>
<dbReference type="InterPro" id="IPR001173">
    <property type="entry name" value="Glyco_trans_2-like"/>
</dbReference>
<dbReference type="Proteomes" id="UP000239089">
    <property type="component" value="Unassembled WGS sequence"/>
</dbReference>
<sequence length="623" mass="68713">MLTGRADADGFAVRSPRAGACRGAQAHILDRRFGLAAKTTYEESYWLAYAGLDMAREGLFDDQDWANEANVAVYPFPTPQRWDLVVTCGESLAHGVDARSGDILRLLVALEAEARDRAILLICAESVDPALTSALERVVVLVAPPRRNAFGRYVHFLEAPALRFAFAAAELLAELQRRGHEFALACCADRGAEAFYILKMRRHGQLRIDGVALRLHGPTALENEDQSAPLCEMDPQIRNLMAEEIACLRQADVLLYSDENILARVGRLCRRHGFDPFAGPSARARREAAPLWTTFAPPPPQARLDPPDVPVGFVIPHFNNAGFIADCLGSVRACAEPGDEIVVVDDVSRADEKAALRAVVARLNAEGGVQIALHELSHNGGPAAARNIGVTLLERAEAIQFIDADDALDADGFKATRRALRLNPDLAMVYGLQRNFGADRFYWVTMDANPLTAFEENYCHSAPLVRRAAFEALGGQDSALRFHYEDWEFNVRLCLSGLAGEMVMARTQQYRMGHASRTLENLDRLDASRQALFSHVARARLSGDPHRDRLAATLAVYASMLERAGLLQPGAGQSREQALARRTVVHITDLEEQLKARPLPTWRKKLARLALSVARRIGRARRK</sequence>
<organism evidence="2 3">
    <name type="scientific">Rhodoblastus sphagnicola</name>
    <dbReference type="NCBI Taxonomy" id="333368"/>
    <lineage>
        <taxon>Bacteria</taxon>
        <taxon>Pseudomonadati</taxon>
        <taxon>Pseudomonadota</taxon>
        <taxon>Alphaproteobacteria</taxon>
        <taxon>Hyphomicrobiales</taxon>
        <taxon>Rhodoblastaceae</taxon>
        <taxon>Rhodoblastus</taxon>
    </lineage>
</organism>
<keyword evidence="3" id="KW-1185">Reference proteome</keyword>
<dbReference type="InterPro" id="IPR029044">
    <property type="entry name" value="Nucleotide-diphossugar_trans"/>
</dbReference>
<dbReference type="Pfam" id="PF00535">
    <property type="entry name" value="Glycos_transf_2"/>
    <property type="match status" value="1"/>
</dbReference>
<reference evidence="2 3" key="1">
    <citation type="journal article" date="2018" name="Arch. Microbiol.">
        <title>New insights into the metabolic potential of the phototrophic purple bacterium Rhodopila globiformis DSM 161(T) from its draft genome sequence and evidence for a vanadium-dependent nitrogenase.</title>
        <authorList>
            <person name="Imhoff J.F."/>
            <person name="Rahn T."/>
            <person name="Kunzel S."/>
            <person name="Neulinger S.C."/>
        </authorList>
    </citation>
    <scope>NUCLEOTIDE SEQUENCE [LARGE SCALE GENOMIC DNA]</scope>
    <source>
        <strain evidence="2 3">DSM 16996</strain>
    </source>
</reference>
<gene>
    <name evidence="2" type="ORF">CCR94_08575</name>
</gene>
<dbReference type="Gene3D" id="3.90.550.10">
    <property type="entry name" value="Spore Coat Polysaccharide Biosynthesis Protein SpsA, Chain A"/>
    <property type="match status" value="1"/>
</dbReference>
<name>A0A2S6NAF7_9HYPH</name>
<comment type="caution">
    <text evidence="2">The sequence shown here is derived from an EMBL/GenBank/DDBJ whole genome shotgun (WGS) entry which is preliminary data.</text>
</comment>
<dbReference type="PANTHER" id="PTHR43685:SF2">
    <property type="entry name" value="GLYCOSYLTRANSFERASE 2-LIKE DOMAIN-CONTAINING PROTEIN"/>
    <property type="match status" value="1"/>
</dbReference>
<evidence type="ECO:0000259" key="1">
    <source>
        <dbReference type="Pfam" id="PF00535"/>
    </source>
</evidence>
<proteinExistence type="predicted"/>